<dbReference type="PANTHER" id="PTHR34595">
    <property type="entry name" value="BLR5612 PROTEIN"/>
    <property type="match status" value="1"/>
</dbReference>
<dbReference type="SUPFAM" id="SSF56059">
    <property type="entry name" value="Glutathione synthetase ATP-binding domain-like"/>
    <property type="match status" value="1"/>
</dbReference>
<gene>
    <name evidence="3" type="ORF">ACH3VR_15715</name>
</gene>
<organism evidence="3 4">
    <name type="scientific">Microbacterium alkaliflavum</name>
    <dbReference type="NCBI Taxonomy" id="3248839"/>
    <lineage>
        <taxon>Bacteria</taxon>
        <taxon>Bacillati</taxon>
        <taxon>Actinomycetota</taxon>
        <taxon>Actinomycetes</taxon>
        <taxon>Micrococcales</taxon>
        <taxon>Microbacteriaceae</taxon>
        <taxon>Microbacterium</taxon>
    </lineage>
</organism>
<comment type="caution">
    <text evidence="3">The sequence shown here is derived from an EMBL/GenBank/DDBJ whole genome shotgun (WGS) entry which is preliminary data.</text>
</comment>
<proteinExistence type="predicted"/>
<feature type="domain" description="DUF403" evidence="1">
    <location>
        <begin position="511"/>
        <end position="816"/>
    </location>
</feature>
<dbReference type="Pfam" id="PF14403">
    <property type="entry name" value="CP_ATPgrasp_2"/>
    <property type="match status" value="1"/>
</dbReference>
<evidence type="ECO:0000259" key="1">
    <source>
        <dbReference type="Pfam" id="PF04168"/>
    </source>
</evidence>
<protein>
    <submittedName>
        <fullName evidence="3">Circularly permuted type 2 ATP-grasp protein</fullName>
    </submittedName>
</protein>
<feature type="domain" description="Circularly permuted ATP-grasp type 2" evidence="2">
    <location>
        <begin position="91"/>
        <end position="469"/>
    </location>
</feature>
<name>A0ABW7QAB7_9MICO</name>
<dbReference type="InterPro" id="IPR051680">
    <property type="entry name" value="ATP-dep_Glu-Cys_Ligase-2"/>
</dbReference>
<dbReference type="InterPro" id="IPR007296">
    <property type="entry name" value="DUF403"/>
</dbReference>
<evidence type="ECO:0000313" key="4">
    <source>
        <dbReference type="Proteomes" id="UP001610861"/>
    </source>
</evidence>
<accession>A0ABW7QAB7</accession>
<evidence type="ECO:0000313" key="3">
    <source>
        <dbReference type="EMBL" id="MFH8251813.1"/>
    </source>
</evidence>
<dbReference type="Proteomes" id="UP001610861">
    <property type="component" value="Unassembled WGS sequence"/>
</dbReference>
<dbReference type="RefSeq" id="WP_397557267.1">
    <property type="nucleotide sequence ID" value="NZ_JBIQWL010000006.1"/>
</dbReference>
<dbReference type="Pfam" id="PF04168">
    <property type="entry name" value="Alpha-E"/>
    <property type="match status" value="1"/>
</dbReference>
<reference evidence="3 4" key="1">
    <citation type="submission" date="2024-09" db="EMBL/GenBank/DDBJ databases">
        <authorList>
            <person name="Pan X."/>
        </authorList>
    </citation>
    <scope>NUCLEOTIDE SEQUENCE [LARGE SCALE GENOMIC DNA]</scope>
    <source>
        <strain evidence="3 4">B2969</strain>
    </source>
</reference>
<evidence type="ECO:0000259" key="2">
    <source>
        <dbReference type="Pfam" id="PF14403"/>
    </source>
</evidence>
<dbReference type="PANTHER" id="PTHR34595:SF2">
    <property type="entry name" value="BLR2978 PROTEIN"/>
    <property type="match status" value="1"/>
</dbReference>
<dbReference type="EMBL" id="JBIQWL010000006">
    <property type="protein sequence ID" value="MFH8251813.1"/>
    <property type="molecule type" value="Genomic_DNA"/>
</dbReference>
<sequence length="839" mass="91267">MTVLRDYATTLAQPTLPLGGSDLGATRYDEVVAPDGTLRPAWKGLAEAALGLTPDELKRVNGEITRFLADHGVTYVQRGGGAQPWRLDPVPLVMEAPAWARLEVGLAQRAELLNALLVDLYGEQTLLRTGVIPSAAIFGHAGYLRPLVRPSAHDPEPLLLSATDLGRDASGEWNVLADRVQAPSGLGYAMENRRVISQVMPALYQEGDLHRMEPYFAALRSALLNSAPEGVTDPRVVVLSPGTHSETAYDQAALASTLGFPLVQASDLTVRGGWIWIKPPGWPKSAPAERVDVILRRVDADWADPLEMRGNSRLGVAGLTEAVRRGRVRVVNGLGAGVLENPALLPFMPAICQELLGEQLRLPSLPTWWCGDRVGLDVALSRLGEPGESFVVRSIDESRSAHADLTPDELRERILAAPHRFVGQERLPLSQAPVWSSEGRADAQPVVVRAFTVRYRSAFRPLVGGLATVMTTRAAPVTKDVWVVKGAPEDPDQGIVDVAPLEFRPSIPALSPRALEDMFWAGRYAERAEDLLRLLLTADAHLEELAAPIDSEHAVAARALLGVLRRLAGRRSDEPEEEFRSLLLDGDRLGSAAQALDRLRDALEGVRDQLSGDTWRVFAHTDRAKRALSSSQRSHRITESAGRMLTAVLSLHGVTASMIRDPGWHMIEAGRHLERALQLCTLLSSTTTVRYGVAADRDVLEGVLTAAESSVTFRRRYRGNVRTSGALELLLVDRDNPRSLAFAFRELRTHLAAMPASTGSTRPERLLEHLETAVDNLDLAALATPTGSRRPRLLRFFEGTRAQLMQLADSIGDVHFASGPPPQSLSTLSLTEVQGAKSS</sequence>
<keyword evidence="4" id="KW-1185">Reference proteome</keyword>
<dbReference type="Gene3D" id="3.40.50.11290">
    <property type="match status" value="1"/>
</dbReference>
<dbReference type="InterPro" id="IPR025841">
    <property type="entry name" value="CP_ATPgrasp_2"/>
</dbReference>